<name>A0A8J5TJD3_HOMAM</name>
<evidence type="ECO:0000256" key="7">
    <source>
        <dbReference type="ARBA" id="ARBA00022723"/>
    </source>
</evidence>
<dbReference type="GO" id="GO:0061630">
    <property type="term" value="F:ubiquitin protein ligase activity"/>
    <property type="evidence" value="ECO:0007669"/>
    <property type="project" value="UniProtKB-EC"/>
</dbReference>
<evidence type="ECO:0000256" key="3">
    <source>
        <dbReference type="ARBA" id="ARBA00004906"/>
    </source>
</evidence>
<dbReference type="CDD" id="cd16529">
    <property type="entry name" value="RING-HC_RAD18"/>
    <property type="match status" value="1"/>
</dbReference>
<evidence type="ECO:0000256" key="11">
    <source>
        <dbReference type="ARBA" id="ARBA00022833"/>
    </source>
</evidence>
<dbReference type="SUPFAM" id="SSF57850">
    <property type="entry name" value="RING/U-box"/>
    <property type="match status" value="1"/>
</dbReference>
<evidence type="ECO:0000256" key="16">
    <source>
        <dbReference type="ARBA" id="ARBA00082369"/>
    </source>
</evidence>
<dbReference type="GO" id="GO:0003697">
    <property type="term" value="F:single-stranded DNA binding"/>
    <property type="evidence" value="ECO:0007669"/>
    <property type="project" value="InterPro"/>
</dbReference>
<feature type="domain" description="RING-type" evidence="19">
    <location>
        <begin position="25"/>
        <end position="62"/>
    </location>
</feature>
<evidence type="ECO:0000259" key="20">
    <source>
        <dbReference type="PROSITE" id="PS50800"/>
    </source>
</evidence>
<feature type="region of interest" description="Disordered" evidence="18">
    <location>
        <begin position="651"/>
        <end position="714"/>
    </location>
</feature>
<evidence type="ECO:0000256" key="14">
    <source>
        <dbReference type="ARBA" id="ARBA00023242"/>
    </source>
</evidence>
<comment type="catalytic activity">
    <reaction evidence="1">
        <text>S-ubiquitinyl-[E2 ubiquitin-conjugating enzyme]-L-cysteine + [acceptor protein]-L-lysine = [E2 ubiquitin-conjugating enzyme]-L-cysteine + N(6)-ubiquitinyl-[acceptor protein]-L-lysine.</text>
        <dbReference type="EC" id="2.3.2.27"/>
    </reaction>
</comment>
<feature type="compositionally biased region" description="Basic residues" evidence="18">
    <location>
        <begin position="685"/>
        <end position="694"/>
    </location>
</feature>
<evidence type="ECO:0000256" key="4">
    <source>
        <dbReference type="ARBA" id="ARBA00009506"/>
    </source>
</evidence>
<keyword evidence="8" id="KW-0227">DNA damage</keyword>
<dbReference type="PANTHER" id="PTHR14134">
    <property type="entry name" value="E3 UBIQUITIN-PROTEIN LIGASE RAD18"/>
    <property type="match status" value="1"/>
</dbReference>
<reference evidence="21" key="1">
    <citation type="journal article" date="2021" name="Sci. Adv.">
        <title>The American lobster genome reveals insights on longevity, neural, and immune adaptations.</title>
        <authorList>
            <person name="Polinski J.M."/>
            <person name="Zimin A.V."/>
            <person name="Clark K.F."/>
            <person name="Kohn A.B."/>
            <person name="Sadowski N."/>
            <person name="Timp W."/>
            <person name="Ptitsyn A."/>
            <person name="Khanna P."/>
            <person name="Romanova D.Y."/>
            <person name="Williams P."/>
            <person name="Greenwood S.J."/>
            <person name="Moroz L.L."/>
            <person name="Walt D.R."/>
            <person name="Bodnar A.G."/>
        </authorList>
    </citation>
    <scope>NUCLEOTIDE SEQUENCE</scope>
    <source>
        <strain evidence="21">GMGI-L3</strain>
    </source>
</reference>
<dbReference type="PROSITE" id="PS00518">
    <property type="entry name" value="ZF_RING_1"/>
    <property type="match status" value="1"/>
</dbReference>
<evidence type="ECO:0000256" key="15">
    <source>
        <dbReference type="ARBA" id="ARBA00031783"/>
    </source>
</evidence>
<evidence type="ECO:0000256" key="5">
    <source>
        <dbReference type="ARBA" id="ARBA00012483"/>
    </source>
</evidence>
<evidence type="ECO:0000256" key="9">
    <source>
        <dbReference type="ARBA" id="ARBA00022771"/>
    </source>
</evidence>
<organism evidence="21 22">
    <name type="scientific">Homarus americanus</name>
    <name type="common">American lobster</name>
    <dbReference type="NCBI Taxonomy" id="6706"/>
    <lineage>
        <taxon>Eukaryota</taxon>
        <taxon>Metazoa</taxon>
        <taxon>Ecdysozoa</taxon>
        <taxon>Arthropoda</taxon>
        <taxon>Crustacea</taxon>
        <taxon>Multicrustacea</taxon>
        <taxon>Malacostraca</taxon>
        <taxon>Eumalacostraca</taxon>
        <taxon>Eucarida</taxon>
        <taxon>Decapoda</taxon>
        <taxon>Pleocyemata</taxon>
        <taxon>Astacidea</taxon>
        <taxon>Nephropoidea</taxon>
        <taxon>Nephropidae</taxon>
        <taxon>Homarus</taxon>
    </lineage>
</organism>
<keyword evidence="7" id="KW-0479">Metal-binding</keyword>
<dbReference type="EMBL" id="JAHLQT010010178">
    <property type="protein sequence ID" value="KAG7173072.1"/>
    <property type="molecule type" value="Genomic_DNA"/>
</dbReference>
<keyword evidence="11" id="KW-0862">Zinc</keyword>
<dbReference type="Gene3D" id="3.30.40.10">
    <property type="entry name" value="Zinc/RING finger domain, C3HC4 (zinc finger)"/>
    <property type="match status" value="1"/>
</dbReference>
<dbReference type="FunFam" id="3.30.40.10:FF:000172">
    <property type="entry name" value="E3 ubiquitin-protein ligase RAD18"/>
    <property type="match status" value="1"/>
</dbReference>
<evidence type="ECO:0000256" key="12">
    <source>
        <dbReference type="ARBA" id="ARBA00023125"/>
    </source>
</evidence>
<keyword evidence="13" id="KW-0234">DNA repair</keyword>
<evidence type="ECO:0000256" key="8">
    <source>
        <dbReference type="ARBA" id="ARBA00022763"/>
    </source>
</evidence>
<evidence type="ECO:0000256" key="18">
    <source>
        <dbReference type="SAM" id="MobiDB-lite"/>
    </source>
</evidence>
<dbReference type="SMART" id="SM00184">
    <property type="entry name" value="RING"/>
    <property type="match status" value="1"/>
</dbReference>
<dbReference type="InterPro" id="IPR001841">
    <property type="entry name" value="Znf_RING"/>
</dbReference>
<dbReference type="GO" id="GO:0005634">
    <property type="term" value="C:nucleus"/>
    <property type="evidence" value="ECO:0007669"/>
    <property type="project" value="UniProtKB-SubCell"/>
</dbReference>
<dbReference type="InterPro" id="IPR017907">
    <property type="entry name" value="Znf_RING_CS"/>
</dbReference>
<feature type="compositionally biased region" description="Basic and acidic residues" evidence="18">
    <location>
        <begin position="387"/>
        <end position="398"/>
    </location>
</feature>
<feature type="region of interest" description="Disordered" evidence="18">
    <location>
        <begin position="374"/>
        <end position="440"/>
    </location>
</feature>
<dbReference type="AlphaFoldDB" id="A0A8J5TJD3"/>
<protein>
    <recommendedName>
        <fullName evidence="5">RING-type E3 ubiquitin transferase</fullName>
        <ecNumber evidence="5">2.3.2.27</ecNumber>
    </recommendedName>
    <alternativeName>
        <fullName evidence="15 16">RING-type E3 ubiquitin transferase RAD18</fullName>
    </alternativeName>
</protein>
<keyword evidence="9 17" id="KW-0863">Zinc-finger</keyword>
<evidence type="ECO:0000256" key="13">
    <source>
        <dbReference type="ARBA" id="ARBA00023204"/>
    </source>
</evidence>
<evidence type="ECO:0000313" key="22">
    <source>
        <dbReference type="Proteomes" id="UP000747542"/>
    </source>
</evidence>
<comment type="similarity">
    <text evidence="4">Belongs to the RAD18 family.</text>
</comment>
<dbReference type="InterPro" id="IPR013083">
    <property type="entry name" value="Znf_RING/FYVE/PHD"/>
</dbReference>
<dbReference type="EC" id="2.3.2.27" evidence="5"/>
<keyword evidence="10" id="KW-0833">Ubl conjugation pathway</keyword>
<evidence type="ECO:0000256" key="2">
    <source>
        <dbReference type="ARBA" id="ARBA00004123"/>
    </source>
</evidence>
<keyword evidence="14" id="KW-0539">Nucleus</keyword>
<dbReference type="PROSITE" id="PS50089">
    <property type="entry name" value="ZF_RING_2"/>
    <property type="match status" value="1"/>
</dbReference>
<dbReference type="GO" id="GO:0008270">
    <property type="term" value="F:zinc ion binding"/>
    <property type="evidence" value="ECO:0007669"/>
    <property type="project" value="UniProtKB-KW"/>
</dbReference>
<dbReference type="Proteomes" id="UP000747542">
    <property type="component" value="Unassembled WGS sequence"/>
</dbReference>
<accession>A0A8J5TJD3</accession>
<feature type="region of interest" description="Disordered" evidence="18">
    <location>
        <begin position="133"/>
        <end position="217"/>
    </location>
</feature>
<feature type="domain" description="SAP" evidence="20">
    <location>
        <begin position="267"/>
        <end position="301"/>
    </location>
</feature>
<evidence type="ECO:0000256" key="6">
    <source>
        <dbReference type="ARBA" id="ARBA00022679"/>
    </source>
</evidence>
<keyword evidence="6" id="KW-0808">Transferase</keyword>
<comment type="subcellular location">
    <subcellularLocation>
        <location evidence="2">Nucleus</location>
    </subcellularLocation>
</comment>
<dbReference type="PROSITE" id="PS50800">
    <property type="entry name" value="SAP"/>
    <property type="match status" value="1"/>
</dbReference>
<feature type="compositionally biased region" description="Basic residues" evidence="18">
    <location>
        <begin position="375"/>
        <end position="386"/>
    </location>
</feature>
<comment type="pathway">
    <text evidence="3">Protein modification; protein ubiquitination.</text>
</comment>
<evidence type="ECO:0000256" key="17">
    <source>
        <dbReference type="PROSITE-ProRule" id="PRU00175"/>
    </source>
</evidence>
<dbReference type="GO" id="GO:0006301">
    <property type="term" value="P:DNA damage tolerance"/>
    <property type="evidence" value="ECO:0007669"/>
    <property type="project" value="InterPro"/>
</dbReference>
<sequence length="714" mass="80554">MEVETSLPWPSSIPQLKRLDELLRCGICYEFMTTSMITACSHNYCSLCIRQYLSYKTQCPACFQETTTQHLRNNRLVDEIIGLFTTLRDKVARLSHTSKGGVITSYLETNDPAEKTKDDQAASGSNNIAQSCTSVMSPRAKAATQQEGKPASPKRLVFGKAHHLLSPRKDKGINSTPKRNLEKPMVSSQSKSPLRRSESELCSPSSSSVKSQAKIKSPSRSLFLSPVPASLSSLSQSPCRSPSGHFSIFSQSIEQPPRRKPLTKLVYSLLSEKQMRQKVKDLGLSFCGDKQALVNRHRRYVTLYNAECDEAEPRPVQELVKQLDREEKEKSRVTTSQSIFTYNRKTAPEIIEKEQKNYIKKNNDHFVQLISDVKRRQKEAKKKRDLKKNAEEKNKGDQKQVGVSEAPITHLTRGEDTHSPELLNLEDLRSSNDDNGFTETTEWKVKDDKTKKIVPSQIHALSTRKRNTFMFSNNTTKRENNNKKNDNLGILNSATTSRMDTDELQQRDIIQAKDDVATIHHTTEDNVAKPPQEQESNERTGKDLTPTESQVKDSGMAPSPDIFAASPTSSSEDDGEDLIPAHQSETCPNDVVEENEVFERTLSPEIGRRCTRAKSIGLGSHQIGLTNHNIELHNENNNNKTESQIENYAKSGPLVDDSQGDPEYMPSQLLESMDSEEVNFQIPRRQTRRTSKKRKEGEESTPSHKKGRKKRRGK</sequence>
<evidence type="ECO:0000256" key="1">
    <source>
        <dbReference type="ARBA" id="ARBA00000900"/>
    </source>
</evidence>
<dbReference type="GO" id="GO:0006513">
    <property type="term" value="P:protein monoubiquitination"/>
    <property type="evidence" value="ECO:0007669"/>
    <property type="project" value="InterPro"/>
</dbReference>
<dbReference type="GO" id="GO:0006281">
    <property type="term" value="P:DNA repair"/>
    <property type="evidence" value="ECO:0007669"/>
    <property type="project" value="UniProtKB-KW"/>
</dbReference>
<dbReference type="InterPro" id="IPR039577">
    <property type="entry name" value="Rad18"/>
</dbReference>
<keyword evidence="12" id="KW-0238">DNA-binding</keyword>
<dbReference type="Pfam" id="PF13923">
    <property type="entry name" value="zf-C3HC4_2"/>
    <property type="match status" value="1"/>
</dbReference>
<feature type="compositionally biased region" description="Basic residues" evidence="18">
    <location>
        <begin position="703"/>
        <end position="714"/>
    </location>
</feature>
<evidence type="ECO:0000256" key="10">
    <source>
        <dbReference type="ARBA" id="ARBA00022786"/>
    </source>
</evidence>
<keyword evidence="22" id="KW-1185">Reference proteome</keyword>
<dbReference type="PANTHER" id="PTHR14134:SF2">
    <property type="entry name" value="E3 UBIQUITIN-PROTEIN LIGASE RAD18"/>
    <property type="match status" value="1"/>
</dbReference>
<evidence type="ECO:0000259" key="19">
    <source>
        <dbReference type="PROSITE" id="PS50089"/>
    </source>
</evidence>
<gene>
    <name evidence="21" type="primary">Rad18-L</name>
    <name evidence="21" type="ORF">Hamer_G008594</name>
</gene>
<dbReference type="InterPro" id="IPR003034">
    <property type="entry name" value="SAP_dom"/>
</dbReference>
<comment type="caution">
    <text evidence="21">The sequence shown here is derived from an EMBL/GenBank/DDBJ whole genome shotgun (WGS) entry which is preliminary data.</text>
</comment>
<evidence type="ECO:0000313" key="21">
    <source>
        <dbReference type="EMBL" id="KAG7173072.1"/>
    </source>
</evidence>
<proteinExistence type="inferred from homology"/>
<feature type="compositionally biased region" description="Low complexity" evidence="18">
    <location>
        <begin position="200"/>
        <end position="217"/>
    </location>
</feature>
<feature type="region of interest" description="Disordered" evidence="18">
    <location>
        <begin position="522"/>
        <end position="583"/>
    </location>
</feature>
<dbReference type="GO" id="GO:0097505">
    <property type="term" value="C:Rad6-Rad18 complex"/>
    <property type="evidence" value="ECO:0007669"/>
    <property type="project" value="TreeGrafter"/>
</dbReference>